<keyword evidence="6" id="KW-0067">ATP-binding</keyword>
<dbReference type="PROSITE" id="PS00108">
    <property type="entry name" value="PROTEIN_KINASE_ST"/>
    <property type="match status" value="1"/>
</dbReference>
<sequence>MSHFGGQIIVLRGKFGQCRFVGEFEKLNRIGEGTYDRARDTRSNEIVALKKMRMEKEKDGMPISGVREIMMLKSCSHENIVKLKEVVVVMEYCEQDLASLLDNMQTPFMENQVKCIMIQLFKGLEYLHSKEIVHRDLKVSNLLLNNKGMMKIADFGLARELGYPLSPTTPQVVTLWYRAPELLFQAPIQTTAIDMWASGCIMGELLLHRPLLPGKSEINQIELIINLLGTPNENIWSDFATLPATQNFTLKEQPYNNLKAKFPKLSTSGQRLLNFLFMYDPKRRATASECLQSTYFKEQPFPCDPKLMPTFPQHRNHQKAPPAIQVPQQYPQMVNRNPHDMAKPSLTELLAMSSNM</sequence>
<dbReference type="SMART" id="SM00220">
    <property type="entry name" value="S_TKc"/>
    <property type="match status" value="1"/>
</dbReference>
<keyword evidence="2" id="KW-0723">Serine/threonine-protein kinase</keyword>
<dbReference type="Proteomes" id="UP000326759">
    <property type="component" value="Unassembled WGS sequence"/>
</dbReference>
<dbReference type="InterPro" id="IPR011009">
    <property type="entry name" value="Kinase-like_dom_sf"/>
</dbReference>
<proteinExistence type="inferred from homology"/>
<dbReference type="FunFam" id="1.10.510.10:FF:000533">
    <property type="entry name" value="cyclin-dependent kinase 10"/>
    <property type="match status" value="1"/>
</dbReference>
<evidence type="ECO:0000256" key="2">
    <source>
        <dbReference type="ARBA" id="ARBA00022527"/>
    </source>
</evidence>
<feature type="domain" description="Protein kinase" evidence="7">
    <location>
        <begin position="24"/>
        <end position="296"/>
    </location>
</feature>
<comment type="similarity">
    <text evidence="1">Belongs to the protein kinase superfamily. CMGC Ser/Thr protein kinase family. CDC2/CDKX subfamily.</text>
</comment>
<evidence type="ECO:0000313" key="8">
    <source>
        <dbReference type="EMBL" id="KAB7502918.1"/>
    </source>
</evidence>
<evidence type="ECO:0000313" key="9">
    <source>
        <dbReference type="Proteomes" id="UP000326759"/>
    </source>
</evidence>
<dbReference type="InterPro" id="IPR050108">
    <property type="entry name" value="CDK"/>
</dbReference>
<evidence type="ECO:0000256" key="1">
    <source>
        <dbReference type="ARBA" id="ARBA00006485"/>
    </source>
</evidence>
<dbReference type="Pfam" id="PF00069">
    <property type="entry name" value="Pkinase"/>
    <property type="match status" value="1"/>
</dbReference>
<dbReference type="GO" id="GO:0005524">
    <property type="term" value="F:ATP binding"/>
    <property type="evidence" value="ECO:0007669"/>
    <property type="project" value="UniProtKB-KW"/>
</dbReference>
<dbReference type="CDD" id="cd07845">
    <property type="entry name" value="STKc_CDK10"/>
    <property type="match status" value="1"/>
</dbReference>
<dbReference type="PANTHER" id="PTHR24056:SF508">
    <property type="entry name" value="CYCLIN-DEPENDENT KINASE 10"/>
    <property type="match status" value="1"/>
</dbReference>
<dbReference type="OrthoDB" id="1732493at2759"/>
<dbReference type="InterPro" id="IPR008271">
    <property type="entry name" value="Ser/Thr_kinase_AS"/>
</dbReference>
<dbReference type="PROSITE" id="PS50011">
    <property type="entry name" value="PROTEIN_KINASE_DOM"/>
    <property type="match status" value="1"/>
</dbReference>
<accession>A0A5N5TA25</accession>
<organism evidence="8 9">
    <name type="scientific">Armadillidium nasatum</name>
    <dbReference type="NCBI Taxonomy" id="96803"/>
    <lineage>
        <taxon>Eukaryota</taxon>
        <taxon>Metazoa</taxon>
        <taxon>Ecdysozoa</taxon>
        <taxon>Arthropoda</taxon>
        <taxon>Crustacea</taxon>
        <taxon>Multicrustacea</taxon>
        <taxon>Malacostraca</taxon>
        <taxon>Eumalacostraca</taxon>
        <taxon>Peracarida</taxon>
        <taxon>Isopoda</taxon>
        <taxon>Oniscidea</taxon>
        <taxon>Crinocheta</taxon>
        <taxon>Armadillidiidae</taxon>
        <taxon>Armadillidium</taxon>
    </lineage>
</organism>
<dbReference type="InterPro" id="IPR044093">
    <property type="entry name" value="STKc_CDK10"/>
</dbReference>
<evidence type="ECO:0000256" key="6">
    <source>
        <dbReference type="ARBA" id="ARBA00022840"/>
    </source>
</evidence>
<protein>
    <submittedName>
        <fullName evidence="8">Cyclin-dependent kinase 10</fullName>
    </submittedName>
</protein>
<keyword evidence="9" id="KW-1185">Reference proteome</keyword>
<keyword evidence="4" id="KW-0547">Nucleotide-binding</keyword>
<dbReference type="AlphaFoldDB" id="A0A5N5TA25"/>
<dbReference type="GO" id="GO:0007346">
    <property type="term" value="P:regulation of mitotic cell cycle"/>
    <property type="evidence" value="ECO:0007669"/>
    <property type="project" value="InterPro"/>
</dbReference>
<dbReference type="GO" id="GO:0004693">
    <property type="term" value="F:cyclin-dependent protein serine/threonine kinase activity"/>
    <property type="evidence" value="ECO:0007669"/>
    <property type="project" value="InterPro"/>
</dbReference>
<evidence type="ECO:0000256" key="5">
    <source>
        <dbReference type="ARBA" id="ARBA00022777"/>
    </source>
</evidence>
<keyword evidence="3" id="KW-0808">Transferase</keyword>
<reference evidence="8 9" key="1">
    <citation type="journal article" date="2019" name="PLoS Biol.">
        <title>Sex chromosomes control vertical transmission of feminizing Wolbachia symbionts in an isopod.</title>
        <authorList>
            <person name="Becking T."/>
            <person name="Chebbi M.A."/>
            <person name="Giraud I."/>
            <person name="Moumen B."/>
            <person name="Laverre T."/>
            <person name="Caubet Y."/>
            <person name="Peccoud J."/>
            <person name="Gilbert C."/>
            <person name="Cordaux R."/>
        </authorList>
    </citation>
    <scope>NUCLEOTIDE SEQUENCE [LARGE SCALE GENOMIC DNA]</scope>
    <source>
        <strain evidence="8">ANa2</strain>
        <tissue evidence="8">Whole body excluding digestive tract and cuticle</tissue>
    </source>
</reference>
<dbReference type="Gene3D" id="1.10.510.10">
    <property type="entry name" value="Transferase(Phosphotransferase) domain 1"/>
    <property type="match status" value="1"/>
</dbReference>
<dbReference type="GO" id="GO:0005634">
    <property type="term" value="C:nucleus"/>
    <property type="evidence" value="ECO:0007669"/>
    <property type="project" value="TreeGrafter"/>
</dbReference>
<comment type="caution">
    <text evidence="8">The sequence shown here is derived from an EMBL/GenBank/DDBJ whole genome shotgun (WGS) entry which is preliminary data.</text>
</comment>
<dbReference type="Gene3D" id="3.30.200.20">
    <property type="entry name" value="Phosphorylase Kinase, domain 1"/>
    <property type="match status" value="1"/>
</dbReference>
<keyword evidence="5 8" id="KW-0418">Kinase</keyword>
<dbReference type="EMBL" id="SEYY01006384">
    <property type="protein sequence ID" value="KAB7502918.1"/>
    <property type="molecule type" value="Genomic_DNA"/>
</dbReference>
<evidence type="ECO:0000256" key="3">
    <source>
        <dbReference type="ARBA" id="ARBA00022679"/>
    </source>
</evidence>
<gene>
    <name evidence="8" type="primary">Cdk10</name>
    <name evidence="8" type="ORF">Anas_11182</name>
</gene>
<name>A0A5N5TA25_9CRUS</name>
<dbReference type="InterPro" id="IPR000719">
    <property type="entry name" value="Prot_kinase_dom"/>
</dbReference>
<dbReference type="PANTHER" id="PTHR24056">
    <property type="entry name" value="CELL DIVISION PROTEIN KINASE"/>
    <property type="match status" value="1"/>
</dbReference>
<evidence type="ECO:0000256" key="4">
    <source>
        <dbReference type="ARBA" id="ARBA00022741"/>
    </source>
</evidence>
<evidence type="ECO:0000259" key="7">
    <source>
        <dbReference type="PROSITE" id="PS50011"/>
    </source>
</evidence>
<dbReference type="SUPFAM" id="SSF56112">
    <property type="entry name" value="Protein kinase-like (PK-like)"/>
    <property type="match status" value="1"/>
</dbReference>